<evidence type="ECO:0000313" key="2">
    <source>
        <dbReference type="Proteomes" id="UP000095209"/>
    </source>
</evidence>
<dbReference type="AlphaFoldDB" id="A0A1E5LH88"/>
<protein>
    <recommendedName>
        <fullName evidence="3">Amidohydrolase-related domain-containing protein</fullName>
    </recommendedName>
</protein>
<dbReference type="STRING" id="1305675.BFG57_00145"/>
<comment type="caution">
    <text evidence="1">The sequence shown here is derived from an EMBL/GenBank/DDBJ whole genome shotgun (WGS) entry which is preliminary data.</text>
</comment>
<dbReference type="EMBL" id="MJEH01000011">
    <property type="protein sequence ID" value="OEH93440.1"/>
    <property type="molecule type" value="Genomic_DNA"/>
</dbReference>
<proteinExistence type="predicted"/>
<gene>
    <name evidence="1" type="ORF">BFG57_00145</name>
</gene>
<dbReference type="RefSeq" id="WP_069716343.1">
    <property type="nucleotide sequence ID" value="NZ_MJEH01000011.1"/>
</dbReference>
<reference evidence="1 2" key="1">
    <citation type="submission" date="2016-08" db="EMBL/GenBank/DDBJ databases">
        <title>Genome of Bacillus solimangrovi GH2-4.</title>
        <authorList>
            <person name="Lim S."/>
            <person name="Kim B.-C."/>
        </authorList>
    </citation>
    <scope>NUCLEOTIDE SEQUENCE [LARGE SCALE GENOMIC DNA]</scope>
    <source>
        <strain evidence="1 2">GH2-4</strain>
    </source>
</reference>
<keyword evidence="2" id="KW-1185">Reference proteome</keyword>
<name>A0A1E5LH88_9BACI</name>
<evidence type="ECO:0000313" key="1">
    <source>
        <dbReference type="EMBL" id="OEH93440.1"/>
    </source>
</evidence>
<sequence length="295" mass="34293">MAYIIDNGWYEGYEGPKRSSYIIEEKKIAYVGKRLSKISYMRMDISPYFISSGRIYVHTQKEFYTPTKEKERELIQLGYTTVVLPLWISSFKKLQYELKKAAHCMINSTLDYLIGVYIPFHLLTPAFIRTCRRFNVPFICVDITMDTAFENSAWGWLRQANFPNPIPLYPVWNGIEEREHDVVKKRWSEILRDHHLPTVNNILNEKKDLHEDAVMQIGLYPIKGALLVGSDLDYALYDRLVDEQGKILYDSTKPKLVVLREKVLMAGENTFLQPGFGRKIDISIAGRFSSLHTLP</sequence>
<organism evidence="1 2">
    <name type="scientific">Bacillus solimangrovi</name>
    <dbReference type="NCBI Taxonomy" id="1305675"/>
    <lineage>
        <taxon>Bacteria</taxon>
        <taxon>Bacillati</taxon>
        <taxon>Bacillota</taxon>
        <taxon>Bacilli</taxon>
        <taxon>Bacillales</taxon>
        <taxon>Bacillaceae</taxon>
        <taxon>Bacillus</taxon>
    </lineage>
</organism>
<accession>A0A1E5LH88</accession>
<evidence type="ECO:0008006" key="3">
    <source>
        <dbReference type="Google" id="ProtNLM"/>
    </source>
</evidence>
<dbReference type="Proteomes" id="UP000095209">
    <property type="component" value="Unassembled WGS sequence"/>
</dbReference>
<dbReference type="OrthoDB" id="2959323at2"/>